<feature type="compositionally biased region" description="Acidic residues" evidence="1">
    <location>
        <begin position="165"/>
        <end position="174"/>
    </location>
</feature>
<name>A0AAD4P6W5_PERFH</name>
<dbReference type="PANTHER" id="PTHR33785">
    <property type="entry name" value="OS06G0550800 PROTEIN"/>
    <property type="match status" value="1"/>
</dbReference>
<evidence type="ECO:0000313" key="2">
    <source>
        <dbReference type="EMBL" id="KAH6829179.1"/>
    </source>
</evidence>
<dbReference type="Proteomes" id="UP001190926">
    <property type="component" value="Unassembled WGS sequence"/>
</dbReference>
<feature type="compositionally biased region" description="Low complexity" evidence="1">
    <location>
        <begin position="39"/>
        <end position="50"/>
    </location>
</feature>
<gene>
    <name evidence="2" type="ORF">C2S53_016348</name>
</gene>
<proteinExistence type="predicted"/>
<accession>A0AAD4P6W5</accession>
<organism evidence="2 3">
    <name type="scientific">Perilla frutescens var. hirtella</name>
    <name type="common">Perilla citriodora</name>
    <name type="synonym">Perilla setoyensis</name>
    <dbReference type="NCBI Taxonomy" id="608512"/>
    <lineage>
        <taxon>Eukaryota</taxon>
        <taxon>Viridiplantae</taxon>
        <taxon>Streptophyta</taxon>
        <taxon>Embryophyta</taxon>
        <taxon>Tracheophyta</taxon>
        <taxon>Spermatophyta</taxon>
        <taxon>Magnoliopsida</taxon>
        <taxon>eudicotyledons</taxon>
        <taxon>Gunneridae</taxon>
        <taxon>Pentapetalae</taxon>
        <taxon>asterids</taxon>
        <taxon>lamiids</taxon>
        <taxon>Lamiales</taxon>
        <taxon>Lamiaceae</taxon>
        <taxon>Nepetoideae</taxon>
        <taxon>Elsholtzieae</taxon>
        <taxon>Perilla</taxon>
    </lineage>
</organism>
<dbReference type="PANTHER" id="PTHR33785:SF12">
    <property type="entry name" value="DUF1685 FAMILY PROTEIN"/>
    <property type="match status" value="1"/>
</dbReference>
<sequence length="235" mass="27265">MEPEAVLNLFDSIWFHLGILEKQQKPSISSPHMYSDQIQQNSSKQKNSSQMSLHTRSKSDQLSVFTTEILSPESVLKPHLQTILSGREISSELTPKTPRLKKPAKRVDRRKKRLSKSLSELEFEEVKGFIDLGFIFSEEDKDSNLVEIIPGLQKLGQKRDSHDQENEEERENIEESSVVKARPYLSEAWEFFEYRQMEEKMLMMKWRVPLPAATNEMDMKISLKSWAHTVASAVR</sequence>
<protein>
    <submittedName>
        <fullName evidence="2">Uncharacterized protein</fullName>
    </submittedName>
</protein>
<dbReference type="EMBL" id="SDAM02000113">
    <property type="protein sequence ID" value="KAH6829179.1"/>
    <property type="molecule type" value="Genomic_DNA"/>
</dbReference>
<dbReference type="AlphaFoldDB" id="A0AAD4P6W5"/>
<feature type="compositionally biased region" description="Polar residues" evidence="1">
    <location>
        <begin position="27"/>
        <end position="38"/>
    </location>
</feature>
<comment type="caution">
    <text evidence="2">The sequence shown here is derived from an EMBL/GenBank/DDBJ whole genome shotgun (WGS) entry which is preliminary data.</text>
</comment>
<feature type="region of interest" description="Disordered" evidence="1">
    <location>
        <begin position="156"/>
        <end position="175"/>
    </location>
</feature>
<keyword evidence="3" id="KW-1185">Reference proteome</keyword>
<dbReference type="InterPro" id="IPR012881">
    <property type="entry name" value="DUF1685"/>
</dbReference>
<evidence type="ECO:0000256" key="1">
    <source>
        <dbReference type="SAM" id="MobiDB-lite"/>
    </source>
</evidence>
<dbReference type="Pfam" id="PF07939">
    <property type="entry name" value="DUF1685"/>
    <property type="match status" value="1"/>
</dbReference>
<evidence type="ECO:0000313" key="3">
    <source>
        <dbReference type="Proteomes" id="UP001190926"/>
    </source>
</evidence>
<feature type="region of interest" description="Disordered" evidence="1">
    <location>
        <begin position="27"/>
        <end position="59"/>
    </location>
</feature>
<reference evidence="2 3" key="1">
    <citation type="journal article" date="2021" name="Nat. Commun.">
        <title>Incipient diploidization of the medicinal plant Perilla within 10,000 years.</title>
        <authorList>
            <person name="Zhang Y."/>
            <person name="Shen Q."/>
            <person name="Leng L."/>
            <person name="Zhang D."/>
            <person name="Chen S."/>
            <person name="Shi Y."/>
            <person name="Ning Z."/>
            <person name="Chen S."/>
        </authorList>
    </citation>
    <scope>NUCLEOTIDE SEQUENCE [LARGE SCALE GENOMIC DNA]</scope>
    <source>
        <strain evidence="3">cv. PC099</strain>
    </source>
</reference>